<evidence type="ECO:0000313" key="1">
    <source>
        <dbReference type="EMBL" id="AWH96264.1"/>
    </source>
</evidence>
<evidence type="ECO:0008006" key="3">
    <source>
        <dbReference type="Google" id="ProtNLM"/>
    </source>
</evidence>
<dbReference type="Pfam" id="PF08843">
    <property type="entry name" value="AbiEii"/>
    <property type="match status" value="1"/>
</dbReference>
<sequence length="286" mass="31810">MTDARARSVNHRLRNLAAEHRVDPLRLRNRLLFQLVLRRLAADSRWVLKGGFALETRLWLDARSTKDLDLARLSAGSPDADELHDLLDEALDHDPGDGFRLVARAPRPVRAEDELPTTWRVVIEAYLGSTEFGVVTLDVVTADHLDDDEVEHLLVEPLLLGEAFTVPAVDVDRHAAEKLHAYSRIYAHNRPSSRVKDLVDLALLLDRGLVDPTRLGVRLTAVFTDRDGEAPPADLEPPPGSWAEPFAAMAADLGLTYPDHASAFRAVRETYLIALSRTPPTEKDLP</sequence>
<reference evidence="1 2" key="1">
    <citation type="submission" date="2016-04" db="EMBL/GenBank/DDBJ databases">
        <title>Complete genome sequence of the haloalkaliphilic hydrocarbon-degrading bacterium Dietzia psychralcaliphila ILA-1T, isolated from a drain of a fish product-processing plant.</title>
        <authorList>
            <person name="Zhao J."/>
            <person name="Hu B."/>
            <person name="Geng S."/>
            <person name="Nie Y."/>
            <person name="Tang Y."/>
        </authorList>
    </citation>
    <scope>NUCLEOTIDE SEQUENCE [LARGE SCALE GENOMIC DNA]</scope>
    <source>
        <strain evidence="1 2">ILA-1</strain>
    </source>
</reference>
<dbReference type="Proteomes" id="UP000244903">
    <property type="component" value="Chromosome"/>
</dbReference>
<keyword evidence="2" id="KW-1185">Reference proteome</keyword>
<proteinExistence type="predicted"/>
<dbReference type="KEGG" id="dpc:A6048_12990"/>
<dbReference type="AlphaFoldDB" id="A0AAD0JS64"/>
<gene>
    <name evidence="1" type="ORF">A6048_12990</name>
</gene>
<dbReference type="InterPro" id="IPR014942">
    <property type="entry name" value="AbiEii"/>
</dbReference>
<protein>
    <recommendedName>
        <fullName evidence="3">Nucleotidyltransferase AbiEii toxin of type IV toxin-antitoxin system</fullName>
    </recommendedName>
</protein>
<accession>A0AAD0JS64</accession>
<dbReference type="EMBL" id="CP015453">
    <property type="protein sequence ID" value="AWH96264.1"/>
    <property type="molecule type" value="Genomic_DNA"/>
</dbReference>
<organism evidence="1 2">
    <name type="scientific">Dietzia psychralcaliphila</name>
    <dbReference type="NCBI Taxonomy" id="139021"/>
    <lineage>
        <taxon>Bacteria</taxon>
        <taxon>Bacillati</taxon>
        <taxon>Actinomycetota</taxon>
        <taxon>Actinomycetes</taxon>
        <taxon>Mycobacteriales</taxon>
        <taxon>Dietziaceae</taxon>
        <taxon>Dietzia</taxon>
    </lineage>
</organism>
<evidence type="ECO:0000313" key="2">
    <source>
        <dbReference type="Proteomes" id="UP000244903"/>
    </source>
</evidence>
<dbReference type="RefSeq" id="WP_107746096.1">
    <property type="nucleotide sequence ID" value="NZ_CP015453.1"/>
</dbReference>
<name>A0AAD0JS64_9ACTN</name>